<organism evidence="7 8">
    <name type="scientific">Achlya hypogyna</name>
    <name type="common">Oomycete</name>
    <name type="synonym">Protoachlya hypogyna</name>
    <dbReference type="NCBI Taxonomy" id="1202772"/>
    <lineage>
        <taxon>Eukaryota</taxon>
        <taxon>Sar</taxon>
        <taxon>Stramenopiles</taxon>
        <taxon>Oomycota</taxon>
        <taxon>Saprolegniomycetes</taxon>
        <taxon>Saprolegniales</taxon>
        <taxon>Achlyaceae</taxon>
        <taxon>Achlya</taxon>
    </lineage>
</organism>
<dbReference type="PROSITE" id="PS50865">
    <property type="entry name" value="ZF_MYND_2"/>
    <property type="match status" value="1"/>
</dbReference>
<evidence type="ECO:0000259" key="6">
    <source>
        <dbReference type="PROSITE" id="PS50865"/>
    </source>
</evidence>
<evidence type="ECO:0000259" key="5">
    <source>
        <dbReference type="PROSITE" id="PS50106"/>
    </source>
</evidence>
<keyword evidence="3" id="KW-0862">Zinc</keyword>
<evidence type="ECO:0000256" key="4">
    <source>
        <dbReference type="PROSITE-ProRule" id="PRU00134"/>
    </source>
</evidence>
<sequence length="677" mass="71899">MGKAQVGITTRPLDGGNVCSNCGEQTKVESCPGQCGLTAYCSSLCLLNHKPVHHRTCQAATPRVATFDDDDELVANTDDVPLLDDIAAADPTVAPVLQGSLPQYSLTKTLSSLFLLPAKIKKFLPSDADAVVPETDDEVRWPEPFTSPRVNVPLDEWARSNIYFNQLKFLVYQSGPAGFQLATDPEGLVVHHVTSSWVWAQGIRIGDRLERIGGMATTDLAPDAALHCLYHADLPTVLRFRSPSRVAKTIRRVLLEDRLGITFAGDGPEDIPVVNRVLRRSGADAATGDVLVLVGDAFDAIEHGLAATLRFVAQCPRPVALTFQRLLVDASVPRLPARDPTELSEADATPPSRPLAARGLCTTVLAPAQGNVVLVWRRGLLGLTFVECPASGLLQVSRLTGKGATPLVDRLQPGHRLTAVNGVALAPFELAANCARLAAATKPALLVFQPPPGGRSARARSSAVLPSKRVDRCLARLPSTGEYEVLWAAPPLGVVLRFLKGLNTPVVKRLKPTCALRLNADAVGHALVAVNNIATTGLSSADLARLLQSAGFPVVLRFRRGESADDTAESLNRVSGSDGSSFVATAGATHNVVWRDGSLGLTLEPTDDGPRVKRLSADSNLAITAGVGVGDALAFLNGKPLPPHLTFQETMALLLSTPKPLVLGFCKAPTRRSSESL</sequence>
<keyword evidence="8" id="KW-1185">Reference proteome</keyword>
<keyword evidence="2 4" id="KW-0863">Zinc-finger</keyword>
<dbReference type="SMART" id="SM00228">
    <property type="entry name" value="PDZ"/>
    <property type="match status" value="5"/>
</dbReference>
<dbReference type="AlphaFoldDB" id="A0A1V9ZEK1"/>
<keyword evidence="1" id="KW-0479">Metal-binding</keyword>
<feature type="domain" description="PDZ" evidence="5">
    <location>
        <begin position="597"/>
        <end position="669"/>
    </location>
</feature>
<evidence type="ECO:0000313" key="7">
    <source>
        <dbReference type="EMBL" id="OQR96311.1"/>
    </source>
</evidence>
<comment type="caution">
    <text evidence="7">The sequence shown here is derived from an EMBL/GenBank/DDBJ whole genome shotgun (WGS) entry which is preliminary data.</text>
</comment>
<evidence type="ECO:0000256" key="2">
    <source>
        <dbReference type="ARBA" id="ARBA00022771"/>
    </source>
</evidence>
<dbReference type="GO" id="GO:0008270">
    <property type="term" value="F:zinc ion binding"/>
    <property type="evidence" value="ECO:0007669"/>
    <property type="project" value="UniProtKB-KW"/>
</dbReference>
<dbReference type="EMBL" id="JNBR01000148">
    <property type="protein sequence ID" value="OQR96311.1"/>
    <property type="molecule type" value="Genomic_DNA"/>
</dbReference>
<dbReference type="OrthoDB" id="67717at2759"/>
<dbReference type="Gene3D" id="6.10.140.2220">
    <property type="match status" value="1"/>
</dbReference>
<dbReference type="SUPFAM" id="SSF144232">
    <property type="entry name" value="HIT/MYND zinc finger-like"/>
    <property type="match status" value="1"/>
</dbReference>
<feature type="domain" description="MYND-type" evidence="6">
    <location>
        <begin position="19"/>
        <end position="57"/>
    </location>
</feature>
<reference evidence="7 8" key="1">
    <citation type="journal article" date="2014" name="Genome Biol. Evol.">
        <title>The secreted proteins of Achlya hypogyna and Thraustotheca clavata identify the ancestral oomycete secretome and reveal gene acquisitions by horizontal gene transfer.</title>
        <authorList>
            <person name="Misner I."/>
            <person name="Blouin N."/>
            <person name="Leonard G."/>
            <person name="Richards T.A."/>
            <person name="Lane C.E."/>
        </authorList>
    </citation>
    <scope>NUCLEOTIDE SEQUENCE [LARGE SCALE GENOMIC DNA]</scope>
    <source>
        <strain evidence="7 8">ATCC 48635</strain>
    </source>
</reference>
<accession>A0A1V9ZEK1</accession>
<dbReference type="InterPro" id="IPR002893">
    <property type="entry name" value="Znf_MYND"/>
</dbReference>
<dbReference type="SUPFAM" id="SSF50156">
    <property type="entry name" value="PDZ domain-like"/>
    <property type="match status" value="2"/>
</dbReference>
<dbReference type="InterPro" id="IPR036034">
    <property type="entry name" value="PDZ_sf"/>
</dbReference>
<gene>
    <name evidence="7" type="ORF">ACHHYP_16103</name>
</gene>
<protein>
    <recommendedName>
        <fullName evidence="9">MYND-type domain-containing protein</fullName>
    </recommendedName>
</protein>
<dbReference type="InterPro" id="IPR001478">
    <property type="entry name" value="PDZ"/>
</dbReference>
<name>A0A1V9ZEK1_ACHHY</name>
<dbReference type="PROSITE" id="PS50106">
    <property type="entry name" value="PDZ"/>
    <property type="match status" value="1"/>
</dbReference>
<proteinExistence type="predicted"/>
<evidence type="ECO:0000313" key="8">
    <source>
        <dbReference type="Proteomes" id="UP000243579"/>
    </source>
</evidence>
<evidence type="ECO:0000256" key="1">
    <source>
        <dbReference type="ARBA" id="ARBA00022723"/>
    </source>
</evidence>
<evidence type="ECO:0008006" key="9">
    <source>
        <dbReference type="Google" id="ProtNLM"/>
    </source>
</evidence>
<evidence type="ECO:0000256" key="3">
    <source>
        <dbReference type="ARBA" id="ARBA00022833"/>
    </source>
</evidence>
<dbReference type="Proteomes" id="UP000243579">
    <property type="component" value="Unassembled WGS sequence"/>
</dbReference>